<evidence type="ECO:0000313" key="2">
    <source>
        <dbReference type="EMBL" id="GIZ91498.1"/>
    </source>
</evidence>
<dbReference type="EMBL" id="BPMS01000001">
    <property type="protein sequence ID" value="GIZ86738.1"/>
    <property type="molecule type" value="Genomic_DNA"/>
</dbReference>
<name>A0AA37CAU3_AQUAC</name>
<dbReference type="AlphaFoldDB" id="A0AA37CAU3"/>
<evidence type="ECO:0000313" key="4">
    <source>
        <dbReference type="Proteomes" id="UP000887228"/>
    </source>
</evidence>
<reference evidence="1 4" key="1">
    <citation type="submission" date="2021-07" db="EMBL/GenBank/DDBJ databases">
        <title>Whole genome sequencing of carbapenem-resistant Pseudomonas spp. isolated in Japan.</title>
        <authorList>
            <person name="Suzuki M."/>
            <person name="Maehana S."/>
            <person name="Kitasato H."/>
        </authorList>
    </citation>
    <scope>NUCLEOTIDE SEQUENCE</scope>
    <source>
        <strain evidence="1">KAM435</strain>
        <strain evidence="2 4">KAM436</strain>
    </source>
</reference>
<organism evidence="1 3">
    <name type="scientific">Aquipseudomonas alcaligenes</name>
    <name type="common">Pseudomonas alcaligenes</name>
    <dbReference type="NCBI Taxonomy" id="43263"/>
    <lineage>
        <taxon>Bacteria</taxon>
        <taxon>Pseudomonadati</taxon>
        <taxon>Pseudomonadota</taxon>
        <taxon>Gammaproteobacteria</taxon>
        <taxon>Pseudomonadales</taxon>
        <taxon>Pseudomonadaceae</taxon>
        <taxon>Aquipseudomonas</taxon>
    </lineage>
</organism>
<dbReference type="EMBL" id="BPMT01000001">
    <property type="protein sequence ID" value="GIZ91498.1"/>
    <property type="molecule type" value="Genomic_DNA"/>
</dbReference>
<dbReference type="RefSeq" id="WP_203791782.1">
    <property type="nucleotide sequence ID" value="NZ_AP024354.1"/>
</dbReference>
<proteinExistence type="predicted"/>
<evidence type="ECO:0000313" key="1">
    <source>
        <dbReference type="EMBL" id="GIZ86738.1"/>
    </source>
</evidence>
<evidence type="ECO:0000313" key="3">
    <source>
        <dbReference type="Proteomes" id="UP000887212"/>
    </source>
</evidence>
<sequence>MTARRLLLALTLLMLLALGWQWLRPPSGTPQQVSPDGVIRLDGHTITPLQPFRLEARVLGREDYRFDRGARISPTDLALGWGPMADPQVLARIDISQGNRWYHWRTDDFPIPRREIETHSANMHLIPADATVARALQRVEPGQRIALSGQLVRVVGDDGFHWQSSLTREDVGQGACELIWVQSLSALE</sequence>
<accession>A0AA37CAU3</accession>
<gene>
    <name evidence="1" type="ORF">KAM435_00650</name>
    <name evidence="2" type="ORF">KAM436_04660</name>
</gene>
<dbReference type="Proteomes" id="UP000887228">
    <property type="component" value="Unassembled WGS sequence"/>
</dbReference>
<dbReference type="Proteomes" id="UP000887212">
    <property type="component" value="Unassembled WGS sequence"/>
</dbReference>
<comment type="caution">
    <text evidence="1">The sequence shown here is derived from an EMBL/GenBank/DDBJ whole genome shotgun (WGS) entry which is preliminary data.</text>
</comment>
<protein>
    <submittedName>
        <fullName evidence="1">Uncharacterized protein</fullName>
    </submittedName>
</protein>